<protein>
    <submittedName>
        <fullName evidence="4">MD-2-related lipid-recognition domain-containing protein</fullName>
    </submittedName>
</protein>
<evidence type="ECO:0000313" key="3">
    <source>
        <dbReference type="Proteomes" id="UP000887581"/>
    </source>
</evidence>
<keyword evidence="1 2" id="KW-0732">Signal</keyword>
<dbReference type="PANTHER" id="PTHR37976">
    <property type="entry name" value="PROTEIN CBG16927"/>
    <property type="match status" value="1"/>
</dbReference>
<evidence type="ECO:0000313" key="4">
    <source>
        <dbReference type="WBParaSite" id="sdigi.contig41.g2673.t1"/>
    </source>
</evidence>
<evidence type="ECO:0000256" key="2">
    <source>
        <dbReference type="SAM" id="SignalP"/>
    </source>
</evidence>
<organism evidence="3 4">
    <name type="scientific">Setaria digitata</name>
    <dbReference type="NCBI Taxonomy" id="48799"/>
    <lineage>
        <taxon>Eukaryota</taxon>
        <taxon>Metazoa</taxon>
        <taxon>Ecdysozoa</taxon>
        <taxon>Nematoda</taxon>
        <taxon>Chromadorea</taxon>
        <taxon>Rhabditida</taxon>
        <taxon>Spirurina</taxon>
        <taxon>Spiruromorpha</taxon>
        <taxon>Filarioidea</taxon>
        <taxon>Setariidae</taxon>
        <taxon>Setaria</taxon>
    </lineage>
</organism>
<feature type="signal peptide" evidence="2">
    <location>
        <begin position="1"/>
        <end position="27"/>
    </location>
</feature>
<accession>A0A915PTT0</accession>
<evidence type="ECO:0000256" key="1">
    <source>
        <dbReference type="ARBA" id="ARBA00022729"/>
    </source>
</evidence>
<sequence length="200" mass="21955">MSSYSVARWQPNLYILILSIAAGISHSAETDQGELTVEIERHFPCSEPSGPKAEYLRIKFPNYKSEGVKFTPEKNSLVNKCFRMSGGEVEVYPPGLNSSAKYYVYLETKIGINGKPERCVNADADGCGGVGSCVYCDICKSIDGPIKNFVQILEKDELAKCSAEGLGPGKYKNLSLRVCLPTKNEILPFLDQVNDMLITA</sequence>
<dbReference type="InterPro" id="IPR036846">
    <property type="entry name" value="GM2-AP_sf"/>
</dbReference>
<dbReference type="WBParaSite" id="sdigi.contig41.g2673.t1">
    <property type="protein sequence ID" value="sdigi.contig41.g2673.t1"/>
    <property type="gene ID" value="sdigi.contig41.g2673"/>
</dbReference>
<keyword evidence="3" id="KW-1185">Reference proteome</keyword>
<dbReference type="PANTHER" id="PTHR37976:SF3">
    <property type="entry name" value="PROTEIN CBG16927"/>
    <property type="match status" value="1"/>
</dbReference>
<dbReference type="SUPFAM" id="SSF63707">
    <property type="entry name" value="Ganglioside M2 (gm2) activator"/>
    <property type="match status" value="1"/>
</dbReference>
<proteinExistence type="predicted"/>
<feature type="chain" id="PRO_5037961985" evidence="2">
    <location>
        <begin position="28"/>
        <end position="200"/>
    </location>
</feature>
<dbReference type="AlphaFoldDB" id="A0A915PTT0"/>
<reference evidence="4" key="1">
    <citation type="submission" date="2022-11" db="UniProtKB">
        <authorList>
            <consortium name="WormBaseParasite"/>
        </authorList>
    </citation>
    <scope>IDENTIFICATION</scope>
</reference>
<dbReference type="Proteomes" id="UP000887581">
    <property type="component" value="Unplaced"/>
</dbReference>
<name>A0A915PTT0_9BILA</name>